<evidence type="ECO:0000259" key="2">
    <source>
        <dbReference type="Pfam" id="PF02129"/>
    </source>
</evidence>
<feature type="transmembrane region" description="Helical" evidence="1">
    <location>
        <begin position="514"/>
        <end position="534"/>
    </location>
</feature>
<dbReference type="KEGG" id="tpav:HRQ91_05610"/>
<feature type="transmembrane region" description="Helical" evidence="1">
    <location>
        <begin position="478"/>
        <end position="502"/>
    </location>
</feature>
<dbReference type="SUPFAM" id="SSF53474">
    <property type="entry name" value="alpha/beta-Hydrolases"/>
    <property type="match status" value="1"/>
</dbReference>
<evidence type="ECO:0000256" key="1">
    <source>
        <dbReference type="SAM" id="Phobius"/>
    </source>
</evidence>
<dbReference type="InterPro" id="IPR050261">
    <property type="entry name" value="FrsA_esterase"/>
</dbReference>
<gene>
    <name evidence="3" type="ORF">HRQ91_05610</name>
</gene>
<feature type="transmembrane region" description="Helical" evidence="1">
    <location>
        <begin position="392"/>
        <end position="413"/>
    </location>
</feature>
<organism evidence="3 4">
    <name type="scientific">Treponema parvum</name>
    <dbReference type="NCBI Taxonomy" id="138851"/>
    <lineage>
        <taxon>Bacteria</taxon>
        <taxon>Pseudomonadati</taxon>
        <taxon>Spirochaetota</taxon>
        <taxon>Spirochaetia</taxon>
        <taxon>Spirochaetales</taxon>
        <taxon>Treponemataceae</taxon>
        <taxon>Treponema</taxon>
    </lineage>
</organism>
<feature type="transmembrane region" description="Helical" evidence="1">
    <location>
        <begin position="554"/>
        <end position="574"/>
    </location>
</feature>
<dbReference type="GO" id="GO:0016787">
    <property type="term" value="F:hydrolase activity"/>
    <property type="evidence" value="ECO:0007669"/>
    <property type="project" value="InterPro"/>
</dbReference>
<dbReference type="Pfam" id="PF02129">
    <property type="entry name" value="Peptidase_S15"/>
    <property type="match status" value="1"/>
</dbReference>
<dbReference type="RefSeq" id="WP_210120639.1">
    <property type="nucleotide sequence ID" value="NZ_CP054142.1"/>
</dbReference>
<evidence type="ECO:0000313" key="4">
    <source>
        <dbReference type="Proteomes" id="UP000671908"/>
    </source>
</evidence>
<dbReference type="InterPro" id="IPR029058">
    <property type="entry name" value="AB_hydrolase_fold"/>
</dbReference>
<dbReference type="PANTHER" id="PTHR22946">
    <property type="entry name" value="DIENELACTONE HYDROLASE DOMAIN-CONTAINING PROTEIN-RELATED"/>
    <property type="match status" value="1"/>
</dbReference>
<reference evidence="3 4" key="1">
    <citation type="journal article" date="2021" name="Microbiol. Resour. Announc.">
        <title>Complete Genome Sequences of Three Human Oral Treponema parvum Isolates.</title>
        <authorList>
            <person name="Zeng H."/>
            <person name="Watt R.M."/>
        </authorList>
    </citation>
    <scope>NUCLEOTIDE SEQUENCE [LARGE SCALE GENOMIC DNA]</scope>
    <source>
        <strain evidence="3 4">ATCC 700770</strain>
    </source>
</reference>
<dbReference type="EMBL" id="CP054142">
    <property type="protein sequence ID" value="QTQ13972.1"/>
    <property type="molecule type" value="Genomic_DNA"/>
</dbReference>
<feature type="transmembrane region" description="Helical" evidence="1">
    <location>
        <begin position="352"/>
        <end position="372"/>
    </location>
</feature>
<sequence length="613" mass="68138">MKKAKIWLVIALAMCFISVIVTSAIQTSMGKVKVSELRLADTAGYEVSVQLYKPNTATPKNPAPCIITIEGWYNNKEMQDLYSVEFARRGYVVIAADMHGHGDSEATTNNGLFTAGVGTDAAVELAATLPYVDRSRIGMTGHSSGASAGINMEIQVDNEKENPLVKAALLQASLWVDDAGHDCISEYGDKRSVGIIQSKYDEFYYYADDKGNEIYPAEFLKTGGAKNFVNFGHGPLNTAEVESGKMYELTTNGETNYRSIYQNNTTHPRVHFSTTAVAFAIKFFEKVFPAPNPIPENNQVWQTKAAFNLLGLIGIGLFIVAFINLMVETKYFAVLKADEEVKPKTIEKKALIWYWIPLCIGALFSGLSYKWSIDHIYSKTTSFFNQTGPLTIGIWSALSGLFCIVMLTVWYFSVGKKSGFSVKDEGIKMPWTKIRKTVQLSLLTVTLAFLILFAADYFCKTDFRFWVLTLKAFDADKVNIGLRFLPFFLFFYVVNSISCNCFNFNQVGGRFNTAIFGLFNAGGAIAYVLIQYLTYFVTGLPKWYANEGEMISGIWLYGPIFFLFITPFISRAVYKKTKNPYLAAIVIAIIITMMSVANTTTMLGGGAYVAASY</sequence>
<dbReference type="Proteomes" id="UP000671908">
    <property type="component" value="Chromosome"/>
</dbReference>
<keyword evidence="1" id="KW-0812">Transmembrane</keyword>
<proteinExistence type="predicted"/>
<name>A0A975F3T1_9SPIR</name>
<dbReference type="AlphaFoldDB" id="A0A975F3T1"/>
<feature type="domain" description="Xaa-Pro dipeptidyl-peptidase-like" evidence="2">
    <location>
        <begin position="44"/>
        <end position="148"/>
    </location>
</feature>
<feature type="transmembrane region" description="Helical" evidence="1">
    <location>
        <begin position="581"/>
        <end position="611"/>
    </location>
</feature>
<feature type="transmembrane region" description="Helical" evidence="1">
    <location>
        <begin position="438"/>
        <end position="458"/>
    </location>
</feature>
<keyword evidence="4" id="KW-1185">Reference proteome</keyword>
<dbReference type="PANTHER" id="PTHR22946:SF8">
    <property type="entry name" value="ACETYL XYLAN ESTERASE DOMAIN-CONTAINING PROTEIN"/>
    <property type="match status" value="1"/>
</dbReference>
<accession>A0A975F3T1</accession>
<keyword evidence="1" id="KW-1133">Transmembrane helix</keyword>
<feature type="transmembrane region" description="Helical" evidence="1">
    <location>
        <begin position="305"/>
        <end position="327"/>
    </location>
</feature>
<dbReference type="InterPro" id="IPR000383">
    <property type="entry name" value="Xaa-Pro-like_dom"/>
</dbReference>
<dbReference type="Gene3D" id="3.40.50.1820">
    <property type="entry name" value="alpha/beta hydrolase"/>
    <property type="match status" value="1"/>
</dbReference>
<protein>
    <submittedName>
        <fullName evidence="3">Acetylxylan esterase</fullName>
    </submittedName>
</protein>
<keyword evidence="1" id="KW-0472">Membrane</keyword>
<evidence type="ECO:0000313" key="3">
    <source>
        <dbReference type="EMBL" id="QTQ13972.1"/>
    </source>
</evidence>